<keyword evidence="2" id="KW-1003">Cell membrane</keyword>
<feature type="compositionally biased region" description="Low complexity" evidence="6">
    <location>
        <begin position="379"/>
        <end position="399"/>
    </location>
</feature>
<dbReference type="Gene3D" id="1.20.1250.20">
    <property type="entry name" value="MFS general substrate transporter like domains"/>
    <property type="match status" value="2"/>
</dbReference>
<dbReference type="PROSITE" id="PS50850">
    <property type="entry name" value="MFS"/>
    <property type="match status" value="1"/>
</dbReference>
<name>A0ABW8HIJ6_9ACTN</name>
<evidence type="ECO:0000256" key="7">
    <source>
        <dbReference type="SAM" id="Phobius"/>
    </source>
</evidence>
<proteinExistence type="predicted"/>
<accession>A0ABW8HIJ6</accession>
<dbReference type="RefSeq" id="WP_350891599.1">
    <property type="nucleotide sequence ID" value="NZ_JBEOTR010000020.1"/>
</dbReference>
<dbReference type="PANTHER" id="PTHR43124">
    <property type="entry name" value="PURINE EFFLUX PUMP PBUE"/>
    <property type="match status" value="1"/>
</dbReference>
<dbReference type="InterPro" id="IPR011701">
    <property type="entry name" value="MFS"/>
</dbReference>
<feature type="transmembrane region" description="Helical" evidence="7">
    <location>
        <begin position="201"/>
        <end position="220"/>
    </location>
</feature>
<keyword evidence="10" id="KW-1185">Reference proteome</keyword>
<dbReference type="InterPro" id="IPR050189">
    <property type="entry name" value="MFS_Efflux_Transporters"/>
</dbReference>
<feature type="region of interest" description="Disordered" evidence="6">
    <location>
        <begin position="379"/>
        <end position="418"/>
    </location>
</feature>
<evidence type="ECO:0000256" key="1">
    <source>
        <dbReference type="ARBA" id="ARBA00004651"/>
    </source>
</evidence>
<feature type="transmembrane region" description="Helical" evidence="7">
    <location>
        <begin position="37"/>
        <end position="59"/>
    </location>
</feature>
<feature type="transmembrane region" description="Helical" evidence="7">
    <location>
        <begin position="356"/>
        <end position="376"/>
    </location>
</feature>
<feature type="transmembrane region" description="Helical" evidence="7">
    <location>
        <begin position="159"/>
        <end position="180"/>
    </location>
</feature>
<feature type="transmembrane region" description="Helical" evidence="7">
    <location>
        <begin position="292"/>
        <end position="308"/>
    </location>
</feature>
<dbReference type="EMBL" id="JBIVPC010000019">
    <property type="protein sequence ID" value="MFJ6040566.1"/>
    <property type="molecule type" value="Genomic_DNA"/>
</dbReference>
<feature type="transmembrane region" description="Helical" evidence="7">
    <location>
        <begin position="129"/>
        <end position="153"/>
    </location>
</feature>
<evidence type="ECO:0000313" key="10">
    <source>
        <dbReference type="Proteomes" id="UP001617907"/>
    </source>
</evidence>
<dbReference type="Proteomes" id="UP001617907">
    <property type="component" value="Unassembled WGS sequence"/>
</dbReference>
<dbReference type="InterPro" id="IPR036259">
    <property type="entry name" value="MFS_trans_sf"/>
</dbReference>
<feature type="transmembrane region" description="Helical" evidence="7">
    <location>
        <begin position="71"/>
        <end position="94"/>
    </location>
</feature>
<keyword evidence="5 7" id="KW-0472">Membrane</keyword>
<dbReference type="CDD" id="cd17324">
    <property type="entry name" value="MFS_NepI_like"/>
    <property type="match status" value="1"/>
</dbReference>
<organism evidence="9 10">
    <name type="scientific">Streptomyces ardesiacus</name>
    <dbReference type="NCBI Taxonomy" id="285564"/>
    <lineage>
        <taxon>Bacteria</taxon>
        <taxon>Bacillati</taxon>
        <taxon>Actinomycetota</taxon>
        <taxon>Actinomycetes</taxon>
        <taxon>Kitasatosporales</taxon>
        <taxon>Streptomycetaceae</taxon>
        <taxon>Streptomyces</taxon>
    </lineage>
</organism>
<feature type="domain" description="Major facilitator superfamily (MFS) profile" evidence="8">
    <location>
        <begin position="5"/>
        <end position="380"/>
    </location>
</feature>
<feature type="transmembrane region" description="Helical" evidence="7">
    <location>
        <begin position="240"/>
        <end position="260"/>
    </location>
</feature>
<evidence type="ECO:0000256" key="4">
    <source>
        <dbReference type="ARBA" id="ARBA00022989"/>
    </source>
</evidence>
<gene>
    <name evidence="9" type="ORF">ACIQFM_30480</name>
</gene>
<feature type="transmembrane region" description="Helical" evidence="7">
    <location>
        <begin position="315"/>
        <end position="336"/>
    </location>
</feature>
<protein>
    <submittedName>
        <fullName evidence="9">MFS transporter</fullName>
    </submittedName>
</protein>
<comment type="caution">
    <text evidence="9">The sequence shown here is derived from an EMBL/GenBank/DDBJ whole genome shotgun (WGS) entry which is preliminary data.</text>
</comment>
<evidence type="ECO:0000256" key="6">
    <source>
        <dbReference type="SAM" id="MobiDB-lite"/>
    </source>
</evidence>
<reference evidence="9 10" key="1">
    <citation type="submission" date="2024-10" db="EMBL/GenBank/DDBJ databases">
        <title>The Natural Products Discovery Center: Release of the First 8490 Sequenced Strains for Exploring Actinobacteria Biosynthetic Diversity.</title>
        <authorList>
            <person name="Kalkreuter E."/>
            <person name="Kautsar S.A."/>
            <person name="Yang D."/>
            <person name="Bader C.D."/>
            <person name="Teijaro C.N."/>
            <person name="Fluegel L."/>
            <person name="Davis C.M."/>
            <person name="Simpson J.R."/>
            <person name="Lauterbach L."/>
            <person name="Steele A.D."/>
            <person name="Gui C."/>
            <person name="Meng S."/>
            <person name="Li G."/>
            <person name="Viehrig K."/>
            <person name="Ye F."/>
            <person name="Su P."/>
            <person name="Kiefer A.F."/>
            <person name="Nichols A."/>
            <person name="Cepeda A.J."/>
            <person name="Yan W."/>
            <person name="Fan B."/>
            <person name="Jiang Y."/>
            <person name="Adhikari A."/>
            <person name="Zheng C.-J."/>
            <person name="Schuster L."/>
            <person name="Cowan T.M."/>
            <person name="Smanski M.J."/>
            <person name="Chevrette M.G."/>
            <person name="De Carvalho L.P.S."/>
            <person name="Shen B."/>
        </authorList>
    </citation>
    <scope>NUCLEOTIDE SEQUENCE [LARGE SCALE GENOMIC DNA]</scope>
    <source>
        <strain evidence="9 10">NPDC093086</strain>
    </source>
</reference>
<dbReference type="PANTHER" id="PTHR43124:SF10">
    <property type="entry name" value="PURINE EFFLUX PUMP PBUE"/>
    <property type="match status" value="1"/>
</dbReference>
<evidence type="ECO:0000256" key="5">
    <source>
        <dbReference type="ARBA" id="ARBA00023136"/>
    </source>
</evidence>
<evidence type="ECO:0000256" key="3">
    <source>
        <dbReference type="ARBA" id="ARBA00022692"/>
    </source>
</evidence>
<feature type="transmembrane region" description="Helical" evidence="7">
    <location>
        <begin position="100"/>
        <end position="122"/>
    </location>
</feature>
<feature type="transmembrane region" description="Helical" evidence="7">
    <location>
        <begin position="267"/>
        <end position="286"/>
    </location>
</feature>
<evidence type="ECO:0000259" key="8">
    <source>
        <dbReference type="PROSITE" id="PS50850"/>
    </source>
</evidence>
<evidence type="ECO:0000313" key="9">
    <source>
        <dbReference type="EMBL" id="MFJ6040566.1"/>
    </source>
</evidence>
<evidence type="ECO:0000256" key="2">
    <source>
        <dbReference type="ARBA" id="ARBA00022475"/>
    </source>
</evidence>
<feature type="transmembrane region" description="Helical" evidence="7">
    <location>
        <begin position="7"/>
        <end position="31"/>
    </location>
</feature>
<sequence length="418" mass="41491">MELRRLLPLGIGTFAIGTDLFVTAGLVLPIARDLDVSVAAVGQLATVFAVAYAVLSPVLAATTARFTRRQVLLVGLAVFTVANVFTALAPTLGLVLATRVLAAAGAALYTPTASATASALVAPERRGRALAVVLGGLSVATALGSPVGTWIGGTFDWRVVFWLIAGLGAVATAAVAATVPDVRLPQAPNLRARLSPLADRAVLAALVTQALTFSAGYTLYTYLGPALGGATGGSAGKLTAVIWVWGLAAVVGIVVAGRLTDRYGPRAMIFLGIAGIAASVALTPLADLTFPGALVWAAVWSVMAWPVTMGQQHRVITAAPASAPLALGLLSSAQYLGTAVGGLAGGLAVNFAGGGAIGWTATGFALLALAFTAFTYPRSAPAASGAPSEPGAPAEPGAATQHGASGDPAAGEPAATDG</sequence>
<dbReference type="SUPFAM" id="SSF103473">
    <property type="entry name" value="MFS general substrate transporter"/>
    <property type="match status" value="1"/>
</dbReference>
<dbReference type="Pfam" id="PF07690">
    <property type="entry name" value="MFS_1"/>
    <property type="match status" value="1"/>
</dbReference>
<keyword evidence="3 7" id="KW-0812">Transmembrane</keyword>
<dbReference type="InterPro" id="IPR020846">
    <property type="entry name" value="MFS_dom"/>
</dbReference>
<keyword evidence="4 7" id="KW-1133">Transmembrane helix</keyword>
<comment type="subcellular location">
    <subcellularLocation>
        <location evidence="1">Cell membrane</location>
        <topology evidence="1">Multi-pass membrane protein</topology>
    </subcellularLocation>
</comment>